<evidence type="ECO:0008006" key="3">
    <source>
        <dbReference type="Google" id="ProtNLM"/>
    </source>
</evidence>
<dbReference type="Proteomes" id="UP000266089">
    <property type="component" value="Unassembled WGS sequence"/>
</dbReference>
<reference evidence="1 2" key="1">
    <citation type="submission" date="2018-08" db="EMBL/GenBank/DDBJ databases">
        <title>Meiothermus cateniformans JCM 15151 genome sequencing project.</title>
        <authorList>
            <person name="Da Costa M.S."/>
            <person name="Albuquerque L."/>
            <person name="Raposo P."/>
            <person name="Froufe H.J.C."/>
            <person name="Barroso C.S."/>
            <person name="Egas C."/>
        </authorList>
    </citation>
    <scope>NUCLEOTIDE SEQUENCE [LARGE SCALE GENOMIC DNA]</scope>
    <source>
        <strain evidence="1 2">JCM 15151</strain>
    </source>
</reference>
<sequence>MQRLLDQAAVLIRDAREVSPEQAVDALKEAVALLEAARPSRERDGMMALAYLRLAQLQRQLDKRNEAERFFMLGYSYARSSRQERVRRLAEKLNREFVSQRQG</sequence>
<comment type="caution">
    <text evidence="1">The sequence shown here is derived from an EMBL/GenBank/DDBJ whole genome shotgun (WGS) entry which is preliminary data.</text>
</comment>
<gene>
    <name evidence="1" type="ORF">Mcate_00353</name>
</gene>
<organism evidence="1 2">
    <name type="scientific">Meiothermus taiwanensis</name>
    <dbReference type="NCBI Taxonomy" id="172827"/>
    <lineage>
        <taxon>Bacteria</taxon>
        <taxon>Thermotogati</taxon>
        <taxon>Deinococcota</taxon>
        <taxon>Deinococci</taxon>
        <taxon>Thermales</taxon>
        <taxon>Thermaceae</taxon>
        <taxon>Meiothermus</taxon>
    </lineage>
</organism>
<dbReference type="AlphaFoldDB" id="A0A399E9N0"/>
<name>A0A399E9N0_9DEIN</name>
<evidence type="ECO:0000313" key="2">
    <source>
        <dbReference type="Proteomes" id="UP000266089"/>
    </source>
</evidence>
<dbReference type="RefSeq" id="WP_036196908.1">
    <property type="nucleotide sequence ID" value="NZ_JBHSXZ010000004.1"/>
</dbReference>
<dbReference type="EMBL" id="QWKX01000005">
    <property type="protein sequence ID" value="RIH79530.1"/>
    <property type="molecule type" value="Genomic_DNA"/>
</dbReference>
<evidence type="ECO:0000313" key="1">
    <source>
        <dbReference type="EMBL" id="RIH79530.1"/>
    </source>
</evidence>
<proteinExistence type="predicted"/>
<protein>
    <recommendedName>
        <fullName evidence="3">Tetratricopeptide repeat protein</fullName>
    </recommendedName>
</protein>
<accession>A0A399E9N0</accession>